<evidence type="ECO:0000256" key="1">
    <source>
        <dbReference type="ARBA" id="ARBA00005495"/>
    </source>
</evidence>
<evidence type="ECO:0000256" key="3">
    <source>
        <dbReference type="ARBA" id="ARBA00022833"/>
    </source>
</evidence>
<dbReference type="AlphaFoldDB" id="A0A558CVG8"/>
<protein>
    <submittedName>
        <fullName evidence="6">GFA family protein</fullName>
    </submittedName>
</protein>
<dbReference type="EMBL" id="VMRY01000065">
    <property type="protein sequence ID" value="TVT52767.1"/>
    <property type="molecule type" value="Genomic_DNA"/>
</dbReference>
<evidence type="ECO:0000256" key="4">
    <source>
        <dbReference type="ARBA" id="ARBA00023239"/>
    </source>
</evidence>
<keyword evidence="4" id="KW-0456">Lyase</keyword>
<evidence type="ECO:0000313" key="6">
    <source>
        <dbReference type="EMBL" id="TVT52767.1"/>
    </source>
</evidence>
<dbReference type="GO" id="GO:0046872">
    <property type="term" value="F:metal ion binding"/>
    <property type="evidence" value="ECO:0007669"/>
    <property type="project" value="UniProtKB-KW"/>
</dbReference>
<evidence type="ECO:0000256" key="2">
    <source>
        <dbReference type="ARBA" id="ARBA00022723"/>
    </source>
</evidence>
<dbReference type="PROSITE" id="PS51891">
    <property type="entry name" value="CENP_V_GFA"/>
    <property type="match status" value="1"/>
</dbReference>
<accession>A0A558CVG8</accession>
<feature type="domain" description="CENP-V/GFA" evidence="5">
    <location>
        <begin position="3"/>
        <end position="119"/>
    </location>
</feature>
<organism evidence="6 7">
    <name type="scientific">Sedimenticola thiotaurini</name>
    <dbReference type="NCBI Taxonomy" id="1543721"/>
    <lineage>
        <taxon>Bacteria</taxon>
        <taxon>Pseudomonadati</taxon>
        <taxon>Pseudomonadota</taxon>
        <taxon>Gammaproteobacteria</taxon>
        <taxon>Chromatiales</taxon>
        <taxon>Sedimenticolaceae</taxon>
        <taxon>Sedimenticola</taxon>
    </lineage>
</organism>
<evidence type="ECO:0000259" key="5">
    <source>
        <dbReference type="PROSITE" id="PS51891"/>
    </source>
</evidence>
<dbReference type="PANTHER" id="PTHR33337">
    <property type="entry name" value="GFA DOMAIN-CONTAINING PROTEIN"/>
    <property type="match status" value="1"/>
</dbReference>
<keyword evidence="3" id="KW-0862">Zinc</keyword>
<comment type="similarity">
    <text evidence="1">Belongs to the Gfa family.</text>
</comment>
<comment type="caution">
    <text evidence="6">The sequence shown here is derived from an EMBL/GenBank/DDBJ whole genome shotgun (WGS) entry which is preliminary data.</text>
</comment>
<dbReference type="Proteomes" id="UP000317355">
    <property type="component" value="Unassembled WGS sequence"/>
</dbReference>
<dbReference type="Gene3D" id="3.90.1590.10">
    <property type="entry name" value="glutathione-dependent formaldehyde- activating enzyme (gfa)"/>
    <property type="match status" value="1"/>
</dbReference>
<dbReference type="SUPFAM" id="SSF51316">
    <property type="entry name" value="Mss4-like"/>
    <property type="match status" value="1"/>
</dbReference>
<dbReference type="InterPro" id="IPR006913">
    <property type="entry name" value="CENP-V/GFA"/>
</dbReference>
<gene>
    <name evidence="6" type="ORF">FHK82_12905</name>
</gene>
<sequence>MSITGSCLCGEVKFEIDGDFESFYLCHCKFCQKDTGSAHASNLFSSTAKLVWQSVQDKIKTYHLPSTKHMKSFCSNCGSALPSLQMDGKLLVVPAGSLNQDISIKPNAHIFTSSRASWEHDLENVKSYEQLPK</sequence>
<evidence type="ECO:0000313" key="7">
    <source>
        <dbReference type="Proteomes" id="UP000317355"/>
    </source>
</evidence>
<keyword evidence="2" id="KW-0479">Metal-binding</keyword>
<dbReference type="InterPro" id="IPR011057">
    <property type="entry name" value="Mss4-like_sf"/>
</dbReference>
<proteinExistence type="inferred from homology"/>
<dbReference type="GO" id="GO:0016846">
    <property type="term" value="F:carbon-sulfur lyase activity"/>
    <property type="evidence" value="ECO:0007669"/>
    <property type="project" value="InterPro"/>
</dbReference>
<name>A0A558CVG8_9GAMM</name>
<dbReference type="PANTHER" id="PTHR33337:SF40">
    <property type="entry name" value="CENP-V_GFA DOMAIN-CONTAINING PROTEIN-RELATED"/>
    <property type="match status" value="1"/>
</dbReference>
<dbReference type="Pfam" id="PF04828">
    <property type="entry name" value="GFA"/>
    <property type="match status" value="1"/>
</dbReference>
<reference evidence="6 7" key="1">
    <citation type="submission" date="2019-07" db="EMBL/GenBank/DDBJ databases">
        <title>The pathways for chlorine oxyanion respiration interact through the shared metabolite chlorate.</title>
        <authorList>
            <person name="Barnum T.P."/>
            <person name="Cheng Y."/>
            <person name="Hill K.A."/>
            <person name="Lucas L.N."/>
            <person name="Carlson H.K."/>
            <person name="Coates J.D."/>
        </authorList>
    </citation>
    <scope>NUCLEOTIDE SEQUENCE [LARGE SCALE GENOMIC DNA]</scope>
    <source>
        <strain evidence="6">BK-3</strain>
    </source>
</reference>